<reference evidence="5" key="2">
    <citation type="submission" date="2010-03" db="EMBL/GenBank/DDBJ databases">
        <authorList>
            <person name="Pajon A."/>
        </authorList>
    </citation>
    <scope>NUCLEOTIDE SEQUENCE</scope>
    <source>
        <strain evidence="5">Type strain: 18P13</strain>
    </source>
</reference>
<dbReference type="GO" id="GO:0005886">
    <property type="term" value="C:plasma membrane"/>
    <property type="evidence" value="ECO:0007669"/>
    <property type="project" value="UniProtKB-SubCell"/>
</dbReference>
<gene>
    <name evidence="5" type="ordered locus">RUM_07760</name>
</gene>
<dbReference type="SUPFAM" id="SSF64182">
    <property type="entry name" value="DHH phosphoesterases"/>
    <property type="match status" value="1"/>
</dbReference>
<dbReference type="InterPro" id="IPR001667">
    <property type="entry name" value="DDH_dom"/>
</dbReference>
<dbReference type="EC" id="3.1.4.-" evidence="1"/>
<feature type="binding site" evidence="2">
    <location>
        <position position="444"/>
    </location>
    <ligand>
        <name>Mn(2+)</name>
        <dbReference type="ChEBI" id="CHEBI:29035"/>
        <label>2</label>
    </ligand>
</feature>
<comment type="cofactor">
    <cofactor evidence="2">
        <name>Mn(2+)</name>
        <dbReference type="ChEBI" id="CHEBI:29035"/>
    </cofactor>
    <text evidence="2">For phosphodiesterase activity, probably binds 2 Mn(2+) per subunit.</text>
</comment>
<dbReference type="KEGG" id="rch:RUM_07760"/>
<evidence type="ECO:0000259" key="4">
    <source>
        <dbReference type="PROSITE" id="PS50887"/>
    </source>
</evidence>
<comment type="catalytic activity">
    <reaction evidence="1">
        <text>3',3'-c-di-AMP + H2O = 5'-O-phosphonoadenylyl-(3'-&gt;5')-adenosine + H(+)</text>
        <dbReference type="Rhea" id="RHEA:54420"/>
        <dbReference type="ChEBI" id="CHEBI:15377"/>
        <dbReference type="ChEBI" id="CHEBI:15378"/>
        <dbReference type="ChEBI" id="CHEBI:71500"/>
        <dbReference type="ChEBI" id="CHEBI:138171"/>
    </reaction>
</comment>
<reference evidence="5" key="1">
    <citation type="submission" date="2010-03" db="EMBL/GenBank/DDBJ databases">
        <title>The genome sequence of Ruminococcus sp. 18P13.</title>
        <authorList>
            <consortium name="metaHIT consortium -- http://www.metahit.eu/"/>
            <person name="Pajon A."/>
            <person name="Turner K."/>
            <person name="Parkhill J."/>
            <person name="Bernalier A."/>
        </authorList>
    </citation>
    <scope>NUCLEOTIDE SEQUENCE [LARGE SCALE GENOMIC DNA]</scope>
    <source>
        <strain evidence="5">Type strain: 18P13</strain>
    </source>
</reference>
<keyword evidence="2" id="KW-0464">Manganese</keyword>
<dbReference type="Gene3D" id="3.10.310.30">
    <property type="match status" value="1"/>
</dbReference>
<dbReference type="GO" id="GO:0106409">
    <property type="term" value="F:cyclic-di-AMP phosphodiesterase activity"/>
    <property type="evidence" value="ECO:0007669"/>
    <property type="project" value="RHEA"/>
</dbReference>
<dbReference type="BioCyc" id="RCHA213810:RUM_RS03735-MONOMER"/>
<dbReference type="PIRSF" id="PIRSF026583">
    <property type="entry name" value="YybT"/>
    <property type="match status" value="1"/>
</dbReference>
<feature type="transmembrane region" description="Helical" evidence="3">
    <location>
        <begin position="36"/>
        <end position="56"/>
    </location>
</feature>
<evidence type="ECO:0000313" key="6">
    <source>
        <dbReference type="Proteomes" id="UP000007054"/>
    </source>
</evidence>
<feature type="binding site" evidence="2">
    <location>
        <position position="355"/>
    </location>
    <ligand>
        <name>Mn(2+)</name>
        <dbReference type="ChEBI" id="CHEBI:29035"/>
        <label>2</label>
    </ligand>
</feature>
<keyword evidence="2" id="KW-0479">Metal-binding</keyword>
<dbReference type="EMBL" id="FP929052">
    <property type="protein sequence ID" value="CBL16968.1"/>
    <property type="molecule type" value="Genomic_DNA"/>
</dbReference>
<dbReference type="FunFam" id="3.90.1640.10:FF:000002">
    <property type="entry name" value="Cyclic-di-AMP phosphodiesterase"/>
    <property type="match status" value="1"/>
</dbReference>
<keyword evidence="3" id="KW-1133">Transmembrane helix</keyword>
<evidence type="ECO:0000256" key="3">
    <source>
        <dbReference type="SAM" id="Phobius"/>
    </source>
</evidence>
<keyword evidence="1 3" id="KW-0472">Membrane</keyword>
<keyword evidence="6" id="KW-1185">Reference proteome</keyword>
<evidence type="ECO:0000256" key="2">
    <source>
        <dbReference type="PIRSR" id="PIRSR026583-50"/>
    </source>
</evidence>
<dbReference type="Pfam" id="PF24898">
    <property type="entry name" value="GGDEF_GdpP"/>
    <property type="match status" value="1"/>
</dbReference>
<feature type="binding site" evidence="2">
    <location>
        <position position="420"/>
    </location>
    <ligand>
        <name>Mn(2+)</name>
        <dbReference type="ChEBI" id="CHEBI:29035"/>
        <label>2</label>
    </ligand>
</feature>
<dbReference type="Gene3D" id="3.90.1640.10">
    <property type="entry name" value="inorganic pyrophosphatase (n-terminal core)"/>
    <property type="match status" value="1"/>
</dbReference>
<dbReference type="InterPro" id="IPR038763">
    <property type="entry name" value="DHH_sf"/>
</dbReference>
<accession>D4LBH3</accession>
<dbReference type="STRING" id="213810.RUM_07760"/>
<dbReference type="RefSeq" id="WP_015557875.1">
    <property type="nucleotide sequence ID" value="NC_021039.1"/>
</dbReference>
<comment type="similarity">
    <text evidence="1">Belongs to the GdpP/PdeA phosphodiesterase family.</text>
</comment>
<keyword evidence="1" id="KW-1003">Cell membrane</keyword>
<keyword evidence="3" id="KW-0812">Transmembrane</keyword>
<dbReference type="InterPro" id="IPR003156">
    <property type="entry name" value="DHHA1_dom"/>
</dbReference>
<feature type="binding site" evidence="2">
    <location>
        <position position="349"/>
    </location>
    <ligand>
        <name>Mn(2+)</name>
        <dbReference type="ChEBI" id="CHEBI:29035"/>
        <label>1</label>
    </ligand>
</feature>
<dbReference type="InterPro" id="IPR000160">
    <property type="entry name" value="GGDEF_dom"/>
</dbReference>
<feature type="binding site" evidence="2">
    <location>
        <position position="499"/>
    </location>
    <ligand>
        <name>Mn(2+)</name>
        <dbReference type="ChEBI" id="CHEBI:29035"/>
        <label>2</label>
    </ligand>
</feature>
<feature type="binding site" evidence="2">
    <location>
        <position position="420"/>
    </location>
    <ligand>
        <name>Mn(2+)</name>
        <dbReference type="ChEBI" id="CHEBI:29035"/>
        <label>1</label>
    </ligand>
</feature>
<dbReference type="Pfam" id="PF01368">
    <property type="entry name" value="DHH"/>
    <property type="match status" value="1"/>
</dbReference>
<dbReference type="InterPro" id="IPR051319">
    <property type="entry name" value="Oligoribo/pAp-PDE_c-di-AMP_PDE"/>
</dbReference>
<comment type="subcellular location">
    <subcellularLocation>
        <location evidence="1">Cell membrane</location>
    </subcellularLocation>
</comment>
<dbReference type="HOGENOM" id="CLU_018278_0_0_9"/>
<proteinExistence type="inferred from homology"/>
<dbReference type="Gene3D" id="3.30.450.20">
    <property type="entry name" value="PAS domain"/>
    <property type="match status" value="1"/>
</dbReference>
<feature type="domain" description="GGDEF" evidence="4">
    <location>
        <begin position="178"/>
        <end position="306"/>
    </location>
</feature>
<organism evidence="5 6">
    <name type="scientific">Ruminococcus champanellensis (strain DSM 18848 / JCM 17042 / KCTC 15320 / 18P13)</name>
    <dbReference type="NCBI Taxonomy" id="213810"/>
    <lineage>
        <taxon>Bacteria</taxon>
        <taxon>Bacillati</taxon>
        <taxon>Bacillota</taxon>
        <taxon>Clostridia</taxon>
        <taxon>Eubacteriales</taxon>
        <taxon>Oscillospiraceae</taxon>
        <taxon>Ruminococcus</taxon>
    </lineage>
</organism>
<keyword evidence="1" id="KW-0378">Hydrolase</keyword>
<dbReference type="GeneID" id="83155562"/>
<dbReference type="GO" id="GO:0003676">
    <property type="term" value="F:nucleic acid binding"/>
    <property type="evidence" value="ECO:0007669"/>
    <property type="project" value="UniProtKB-UniRule"/>
</dbReference>
<dbReference type="InterPro" id="IPR014528">
    <property type="entry name" value="GdpP/PdeA"/>
</dbReference>
<comment type="function">
    <text evidence="1">Has phosphodiesterase (PDE) activity against cyclic-di-AMP (c-di-AMP).</text>
</comment>
<sequence length="656" mass="72948">MREKRPVWFCITVGLLLCSAGYAAYGLHGYDTERFWLSVVLLFVSAVLFLISFFLFSKRNIRFIATLNDELAAAEHETMYSLPVPTVILDDSGLILWYNLLFGRDILENDDVFGLRIGEVLDLDLPTLLETGSGSVHYCDKQYEISVTTCTRNDRNLHLLCFTDVTDYAALQDTFLNTRPTVMLLVIDNYEDVLQNAKESEKATVFVAIEQMLERFMAPTTGVLRKLSSDRFVAVVEEQHLQQMIRGKFRILDDARTITVGERYAITLSIGVGHGASTLEESEAFAKQALDMALGRGGDQVALKTENGYKFFGGVSKGVEKKSRAKTRIIANAMQELIHTCDRVMIMGHRYGDLDSIGSAIGLAGAILQSGKPAHVVVDRQTTLAGVLIDRMEAEDIHLTIDVPTALTQMTEQTLLIVVDTHSKDFVESVDLYQNARQVVVIDHHRKIVNFIDNAVIFYHEPYASSAAELVTELLQHFRNTEHLNPAYADVLLAGIMLDTKNFVMRTGVRTFEAAAYLRKMGADTIAVRQFFSSSIETYQHRAHLVSQAELYHHCAIAVADEVFNDIKLVAPQAADELLGIRSVAASFVLYSLNGEVNISARFMGSMNVQVVMEKLGGGGHQTMAATQIPDITVAEAKQQLLQVLAEEFAQPEQSK</sequence>
<dbReference type="PANTHER" id="PTHR47618">
    <property type="entry name" value="BIFUNCTIONAL OLIGORIBONUCLEASE AND PAP PHOSPHATASE NRNA"/>
    <property type="match status" value="1"/>
</dbReference>
<name>D4LBH3_RUMC1</name>
<dbReference type="Proteomes" id="UP000007054">
    <property type="component" value="Chromosome"/>
</dbReference>
<dbReference type="PROSITE" id="PS50887">
    <property type="entry name" value="GGDEF"/>
    <property type="match status" value="1"/>
</dbReference>
<dbReference type="SMART" id="SM00267">
    <property type="entry name" value="GGDEF"/>
    <property type="match status" value="1"/>
</dbReference>
<evidence type="ECO:0000256" key="1">
    <source>
        <dbReference type="PIRNR" id="PIRNR026583"/>
    </source>
</evidence>
<dbReference type="GO" id="GO:0016787">
    <property type="term" value="F:hydrolase activity"/>
    <property type="evidence" value="ECO:0007669"/>
    <property type="project" value="UniProtKB-UniRule"/>
</dbReference>
<evidence type="ECO:0000313" key="5">
    <source>
        <dbReference type="EMBL" id="CBL16968.1"/>
    </source>
</evidence>
<feature type="binding site" evidence="2">
    <location>
        <position position="353"/>
    </location>
    <ligand>
        <name>Mn(2+)</name>
        <dbReference type="ChEBI" id="CHEBI:29035"/>
        <label>1</label>
    </ligand>
</feature>
<dbReference type="Pfam" id="PF02272">
    <property type="entry name" value="DHHA1"/>
    <property type="match status" value="1"/>
</dbReference>
<dbReference type="PANTHER" id="PTHR47618:SF2">
    <property type="entry name" value="CYCLIC-DI-AMP PHOSPHODIESTERASE GDPP"/>
    <property type="match status" value="1"/>
</dbReference>
<dbReference type="GO" id="GO:0046872">
    <property type="term" value="F:metal ion binding"/>
    <property type="evidence" value="ECO:0007669"/>
    <property type="project" value="UniProtKB-KW"/>
</dbReference>
<dbReference type="PATRIC" id="fig|213810.4.peg.690"/>
<protein>
    <recommendedName>
        <fullName evidence="1">Cyclic-di-AMP phosphodiesterase</fullName>
        <ecNumber evidence="1">3.1.4.-</ecNumber>
    </recommendedName>
</protein>
<dbReference type="AlphaFoldDB" id="D4LBH3"/>